<evidence type="ECO:0000313" key="4">
    <source>
        <dbReference type="Proteomes" id="UP000266673"/>
    </source>
</evidence>
<dbReference type="InterPro" id="IPR000210">
    <property type="entry name" value="BTB/POZ_dom"/>
</dbReference>
<organism evidence="3 4">
    <name type="scientific">Gigaspora rosea</name>
    <dbReference type="NCBI Taxonomy" id="44941"/>
    <lineage>
        <taxon>Eukaryota</taxon>
        <taxon>Fungi</taxon>
        <taxon>Fungi incertae sedis</taxon>
        <taxon>Mucoromycota</taxon>
        <taxon>Glomeromycotina</taxon>
        <taxon>Glomeromycetes</taxon>
        <taxon>Diversisporales</taxon>
        <taxon>Gigasporaceae</taxon>
        <taxon>Gigaspora</taxon>
    </lineage>
</organism>
<protein>
    <recommendedName>
        <fullName evidence="5">TLDc domain-containing protein</fullName>
    </recommendedName>
</protein>
<dbReference type="Pfam" id="PF07534">
    <property type="entry name" value="TLD"/>
    <property type="match status" value="1"/>
</dbReference>
<comment type="caution">
    <text evidence="3">The sequence shown here is derived from an EMBL/GenBank/DDBJ whole genome shotgun (WGS) entry which is preliminary data.</text>
</comment>
<evidence type="ECO:0000259" key="1">
    <source>
        <dbReference type="PROSITE" id="PS50097"/>
    </source>
</evidence>
<reference evidence="3 4" key="1">
    <citation type="submission" date="2018-06" db="EMBL/GenBank/DDBJ databases">
        <title>Comparative genomics reveals the genomic features of Rhizophagus irregularis, R. cerebriforme, R. diaphanum and Gigaspora rosea, and their symbiotic lifestyle signature.</title>
        <authorList>
            <person name="Morin E."/>
            <person name="San Clemente H."/>
            <person name="Chen E.C.H."/>
            <person name="De La Providencia I."/>
            <person name="Hainaut M."/>
            <person name="Kuo A."/>
            <person name="Kohler A."/>
            <person name="Murat C."/>
            <person name="Tang N."/>
            <person name="Roy S."/>
            <person name="Loubradou J."/>
            <person name="Henrissat B."/>
            <person name="Grigoriev I.V."/>
            <person name="Corradi N."/>
            <person name="Roux C."/>
            <person name="Martin F.M."/>
        </authorList>
    </citation>
    <scope>NUCLEOTIDE SEQUENCE [LARGE SCALE GENOMIC DNA]</scope>
    <source>
        <strain evidence="3 4">DAOM 194757</strain>
    </source>
</reference>
<evidence type="ECO:0008006" key="5">
    <source>
        <dbReference type="Google" id="ProtNLM"/>
    </source>
</evidence>
<dbReference type="AlphaFoldDB" id="A0A397VUK9"/>
<dbReference type="PROSITE" id="PS51886">
    <property type="entry name" value="TLDC"/>
    <property type="match status" value="1"/>
</dbReference>
<dbReference type="EMBL" id="QKWP01000142">
    <property type="protein sequence ID" value="RIB26244.1"/>
    <property type="molecule type" value="Genomic_DNA"/>
</dbReference>
<dbReference type="Proteomes" id="UP000266673">
    <property type="component" value="Unassembled WGS sequence"/>
</dbReference>
<proteinExistence type="predicted"/>
<evidence type="ECO:0000259" key="2">
    <source>
        <dbReference type="PROSITE" id="PS51886"/>
    </source>
</evidence>
<dbReference type="Pfam" id="PF00651">
    <property type="entry name" value="BTB"/>
    <property type="match status" value="1"/>
</dbReference>
<dbReference type="Gene3D" id="3.30.710.10">
    <property type="entry name" value="Potassium Channel Kv1.1, Chain A"/>
    <property type="match status" value="1"/>
</dbReference>
<dbReference type="InterPro" id="IPR006571">
    <property type="entry name" value="TLDc_dom"/>
</dbReference>
<name>A0A397VUK9_9GLOM</name>
<gene>
    <name evidence="3" type="ORF">C2G38_298824</name>
</gene>
<feature type="domain" description="TLDc" evidence="2">
    <location>
        <begin position="327"/>
        <end position="504"/>
    </location>
</feature>
<keyword evidence="4" id="KW-1185">Reference proteome</keyword>
<dbReference type="InterPro" id="IPR011333">
    <property type="entry name" value="SKP1/BTB/POZ_sf"/>
</dbReference>
<sequence>MTNPTVIYNYSPTEFQVSTSKSSWSDVSFYKLLDINSVNYNLKSESYFHYLFTHRSADLVIEVGKKPNIVKFWAHTKILSNSTPYFKCALSSSWARFENDIFIFKKPNITPQVFHIVLDGKVVWKKYSEKDILVCLVASDELLIDRILDEGQCHLIEQRCTWILYNLNVITFISFRHKSFKKLQNYCIEKICKNPILVFRSNYFFKLNDIFWIKFLNQDNIQMEEFEIWHNLILWGIGQLPTTKSLSFFNFSRKELADLKSILQHLIPLIRFTEFSVSQIYTFVCPFRDIIDLNLRKEILNFQNNLKLRLNIILEPRQPKLYYFKSNIITPLQATMILHKIPKIERLTLAKIHCEFKLLLRATRDGFTSKIFHQLCDNKGATIVIIKVKSSGEIIGGYNPICWGYKKKKGWYYWDRNEYSTKYLYTDDSFIFSLGTCKNSWNAKFGFVKKHEPAIRDDPNLGPCFGKEDIYMKNKVCSSESSSFDNIILAKSFSIIEYEVFQVVYKRSEENRWVSFMDQKYFENDKYVGPVFNL</sequence>
<accession>A0A397VUK9</accession>
<dbReference type="CDD" id="cd18186">
    <property type="entry name" value="BTB_POZ_ZBTB_KLHL-like"/>
    <property type="match status" value="1"/>
</dbReference>
<feature type="domain" description="BTB" evidence="1">
    <location>
        <begin position="57"/>
        <end position="119"/>
    </location>
</feature>
<evidence type="ECO:0000313" key="3">
    <source>
        <dbReference type="EMBL" id="RIB26244.1"/>
    </source>
</evidence>
<dbReference type="PROSITE" id="PS50097">
    <property type="entry name" value="BTB"/>
    <property type="match status" value="1"/>
</dbReference>
<dbReference type="SUPFAM" id="SSF54695">
    <property type="entry name" value="POZ domain"/>
    <property type="match status" value="1"/>
</dbReference>
<dbReference type="OrthoDB" id="2388744at2759"/>